<evidence type="ECO:0000256" key="1">
    <source>
        <dbReference type="SAM" id="SignalP"/>
    </source>
</evidence>
<keyword evidence="3" id="KW-1185">Reference proteome</keyword>
<evidence type="ECO:0000313" key="2">
    <source>
        <dbReference type="EMBL" id="MDN4616343.1"/>
    </source>
</evidence>
<name>A0ABT8KFV3_9MICO</name>
<evidence type="ECO:0000313" key="3">
    <source>
        <dbReference type="Proteomes" id="UP001174208"/>
    </source>
</evidence>
<protein>
    <recommendedName>
        <fullName evidence="4">WxL domain-containing protein</fullName>
    </recommendedName>
</protein>
<gene>
    <name evidence="2" type="ORF">P5G50_17985</name>
</gene>
<dbReference type="EMBL" id="JAROCF010000001">
    <property type="protein sequence ID" value="MDN4616343.1"/>
    <property type="molecule type" value="Genomic_DNA"/>
</dbReference>
<reference evidence="2" key="1">
    <citation type="submission" date="2023-06" db="EMBL/GenBank/DDBJ databases">
        <title>MT1 and MT2 Draft Genomes of Novel Species.</title>
        <authorList>
            <person name="Venkateswaran K."/>
        </authorList>
    </citation>
    <scope>NUCLEOTIDE SEQUENCE</scope>
    <source>
        <strain evidence="2">F6_8S_P_1B</strain>
    </source>
</reference>
<accession>A0ABT8KFV3</accession>
<feature type="signal peptide" evidence="1">
    <location>
        <begin position="1"/>
        <end position="26"/>
    </location>
</feature>
<keyword evidence="1" id="KW-0732">Signal</keyword>
<dbReference type="Proteomes" id="UP001174208">
    <property type="component" value="Unassembled WGS sequence"/>
</dbReference>
<comment type="caution">
    <text evidence="2">The sequence shown here is derived from an EMBL/GenBank/DDBJ whole genome shotgun (WGS) entry which is preliminary data.</text>
</comment>
<sequence length="192" mass="18680">MKKTYRIVSLAALVTGSLLVAPAALASTVTQAVTGGSLTASASDVTLPAVATAHTDQDSPGSLTITADDSTGTGAGWHVTEQVSDLVYSGSSAGTDIPASNLSITSVGAASVTAGQAIDTSGTDAAPTGPQSGNVTSGVTGTLDSPVTVFVAGPDHGQGTYTLPVDLNLTVPADSRVGTYSGTLTTTITSAP</sequence>
<feature type="chain" id="PRO_5047492703" description="WxL domain-containing protein" evidence="1">
    <location>
        <begin position="27"/>
        <end position="192"/>
    </location>
</feature>
<organism evidence="2 3">
    <name type="scientific">Leifsonia williamsii</name>
    <dbReference type="NCBI Taxonomy" id="3035919"/>
    <lineage>
        <taxon>Bacteria</taxon>
        <taxon>Bacillati</taxon>
        <taxon>Actinomycetota</taxon>
        <taxon>Actinomycetes</taxon>
        <taxon>Micrococcales</taxon>
        <taxon>Microbacteriaceae</taxon>
        <taxon>Leifsonia</taxon>
    </lineage>
</organism>
<evidence type="ECO:0008006" key="4">
    <source>
        <dbReference type="Google" id="ProtNLM"/>
    </source>
</evidence>
<dbReference type="RefSeq" id="WP_301209524.1">
    <property type="nucleotide sequence ID" value="NZ_JAROCF010000001.1"/>
</dbReference>
<proteinExistence type="predicted"/>